<evidence type="ECO:0000313" key="9">
    <source>
        <dbReference type="EMBL" id="MDQ7247740.1"/>
    </source>
</evidence>
<evidence type="ECO:0000256" key="5">
    <source>
        <dbReference type="ARBA" id="ARBA00022989"/>
    </source>
</evidence>
<comment type="similarity">
    <text evidence="7">Belongs to the binding-protein-dependent transport system permease family.</text>
</comment>
<keyword evidence="2 7" id="KW-0813">Transport</keyword>
<comment type="caution">
    <text evidence="9">The sequence shown here is derived from an EMBL/GenBank/DDBJ whole genome shotgun (WGS) entry which is preliminary data.</text>
</comment>
<dbReference type="InterPro" id="IPR025966">
    <property type="entry name" value="OppC_N"/>
</dbReference>
<dbReference type="EMBL" id="JAUYVI010000003">
    <property type="protein sequence ID" value="MDQ7247740.1"/>
    <property type="molecule type" value="Genomic_DNA"/>
</dbReference>
<name>A0ABU0YKU1_9PROT</name>
<sequence length="286" mass="30861">MRIFGHKPTITAWIGIVIVAGFLVIGIFAPWIAPYPEDRTFDDVGSYAPPSATMWLGTDQIGRDLLSRVIYGARTTIGIAFLTTVLSFAIGIVTGLWAVVGGKIVDQILSRLVDVMLSIPLLIFALIVLSLFGSLFQSVIGSLTVLICVIAVLDSTRVFRLSRSVAMNIVVLEYVEAARLRGEGTWWIIRREILPNALPPMISEFGLRFCFNFLFVAALSFLGLGVQPPLADWGGMVKENAKALGVGGMAPLWPAAAIALMTIGVNLIVDWILSINARPSGASAEM</sequence>
<evidence type="ECO:0000259" key="8">
    <source>
        <dbReference type="PROSITE" id="PS50928"/>
    </source>
</evidence>
<feature type="transmembrane region" description="Helical" evidence="7">
    <location>
        <begin position="12"/>
        <end position="33"/>
    </location>
</feature>
<dbReference type="InterPro" id="IPR050366">
    <property type="entry name" value="BP-dependent_transpt_permease"/>
</dbReference>
<gene>
    <name evidence="9" type="ORF">Q8A70_08680</name>
</gene>
<evidence type="ECO:0000256" key="4">
    <source>
        <dbReference type="ARBA" id="ARBA00022692"/>
    </source>
</evidence>
<accession>A0ABU0YKU1</accession>
<dbReference type="Pfam" id="PF00528">
    <property type="entry name" value="BPD_transp_1"/>
    <property type="match status" value="1"/>
</dbReference>
<dbReference type="Proteomes" id="UP001230156">
    <property type="component" value="Unassembled WGS sequence"/>
</dbReference>
<dbReference type="PANTHER" id="PTHR43386:SF25">
    <property type="entry name" value="PEPTIDE ABC TRANSPORTER PERMEASE PROTEIN"/>
    <property type="match status" value="1"/>
</dbReference>
<protein>
    <submittedName>
        <fullName evidence="9">ABC transporter permease</fullName>
    </submittedName>
</protein>
<dbReference type="Gene3D" id="1.10.3720.10">
    <property type="entry name" value="MetI-like"/>
    <property type="match status" value="1"/>
</dbReference>
<dbReference type="PROSITE" id="PS50928">
    <property type="entry name" value="ABC_TM1"/>
    <property type="match status" value="1"/>
</dbReference>
<dbReference type="PANTHER" id="PTHR43386">
    <property type="entry name" value="OLIGOPEPTIDE TRANSPORT SYSTEM PERMEASE PROTEIN APPC"/>
    <property type="match status" value="1"/>
</dbReference>
<keyword evidence="4 7" id="KW-0812">Transmembrane</keyword>
<keyword evidence="5 7" id="KW-1133">Transmembrane helix</keyword>
<feature type="transmembrane region" description="Helical" evidence="7">
    <location>
        <begin position="135"/>
        <end position="153"/>
    </location>
</feature>
<dbReference type="InterPro" id="IPR035906">
    <property type="entry name" value="MetI-like_sf"/>
</dbReference>
<feature type="transmembrane region" description="Helical" evidence="7">
    <location>
        <begin position="250"/>
        <end position="273"/>
    </location>
</feature>
<reference evidence="10" key="1">
    <citation type="submission" date="2023-08" db="EMBL/GenBank/DDBJ databases">
        <title>Rhodospirillaceae gen. nov., a novel taxon isolated from the Yangtze River Yuezi River estuary sludge.</title>
        <authorList>
            <person name="Ruan L."/>
        </authorList>
    </citation>
    <scope>NUCLEOTIDE SEQUENCE [LARGE SCALE GENOMIC DNA]</scope>
    <source>
        <strain evidence="10">R-7</strain>
    </source>
</reference>
<evidence type="ECO:0000256" key="6">
    <source>
        <dbReference type="ARBA" id="ARBA00023136"/>
    </source>
</evidence>
<evidence type="ECO:0000256" key="3">
    <source>
        <dbReference type="ARBA" id="ARBA00022475"/>
    </source>
</evidence>
<feature type="domain" description="ABC transmembrane type-1" evidence="8">
    <location>
        <begin position="73"/>
        <end position="273"/>
    </location>
</feature>
<keyword evidence="10" id="KW-1185">Reference proteome</keyword>
<feature type="transmembrane region" description="Helical" evidence="7">
    <location>
        <begin position="112"/>
        <end position="129"/>
    </location>
</feature>
<dbReference type="InterPro" id="IPR000515">
    <property type="entry name" value="MetI-like"/>
</dbReference>
<proteinExistence type="inferred from homology"/>
<keyword evidence="6 7" id="KW-0472">Membrane</keyword>
<dbReference type="RefSeq" id="WP_379955174.1">
    <property type="nucleotide sequence ID" value="NZ_JAUYVI010000003.1"/>
</dbReference>
<keyword evidence="3" id="KW-1003">Cell membrane</keyword>
<feature type="transmembrane region" description="Helical" evidence="7">
    <location>
        <begin position="209"/>
        <end position="230"/>
    </location>
</feature>
<dbReference type="CDD" id="cd06261">
    <property type="entry name" value="TM_PBP2"/>
    <property type="match status" value="1"/>
</dbReference>
<evidence type="ECO:0000313" key="10">
    <source>
        <dbReference type="Proteomes" id="UP001230156"/>
    </source>
</evidence>
<dbReference type="SUPFAM" id="SSF161098">
    <property type="entry name" value="MetI-like"/>
    <property type="match status" value="1"/>
</dbReference>
<organism evidence="9 10">
    <name type="scientific">Dongia sedimenti</name>
    <dbReference type="NCBI Taxonomy" id="3064282"/>
    <lineage>
        <taxon>Bacteria</taxon>
        <taxon>Pseudomonadati</taxon>
        <taxon>Pseudomonadota</taxon>
        <taxon>Alphaproteobacteria</taxon>
        <taxon>Rhodospirillales</taxon>
        <taxon>Dongiaceae</taxon>
        <taxon>Dongia</taxon>
    </lineage>
</organism>
<feature type="transmembrane region" description="Helical" evidence="7">
    <location>
        <begin position="77"/>
        <end position="100"/>
    </location>
</feature>
<comment type="subcellular location">
    <subcellularLocation>
        <location evidence="1 7">Cell membrane</location>
        <topology evidence="1 7">Multi-pass membrane protein</topology>
    </subcellularLocation>
</comment>
<evidence type="ECO:0000256" key="2">
    <source>
        <dbReference type="ARBA" id="ARBA00022448"/>
    </source>
</evidence>
<evidence type="ECO:0000256" key="7">
    <source>
        <dbReference type="RuleBase" id="RU363032"/>
    </source>
</evidence>
<evidence type="ECO:0000256" key="1">
    <source>
        <dbReference type="ARBA" id="ARBA00004651"/>
    </source>
</evidence>
<dbReference type="Pfam" id="PF12911">
    <property type="entry name" value="OppC_N"/>
    <property type="match status" value="1"/>
</dbReference>